<comment type="similarity">
    <text evidence="1">Belongs to the TASOR family.</text>
</comment>
<name>A0A8C9T565_SCLFO</name>
<dbReference type="InterPro" id="IPR056242">
    <property type="entry name" value="PIN_TASOR"/>
</dbReference>
<feature type="domain" description="TASOR PIN" evidence="5">
    <location>
        <begin position="2027"/>
        <end position="2162"/>
    </location>
</feature>
<organism evidence="6 7">
    <name type="scientific">Scleropages formosus</name>
    <name type="common">Asian bonytongue</name>
    <name type="synonym">Osteoglossum formosum</name>
    <dbReference type="NCBI Taxonomy" id="113540"/>
    <lineage>
        <taxon>Eukaryota</taxon>
        <taxon>Metazoa</taxon>
        <taxon>Chordata</taxon>
        <taxon>Craniata</taxon>
        <taxon>Vertebrata</taxon>
        <taxon>Euteleostomi</taxon>
        <taxon>Actinopterygii</taxon>
        <taxon>Neopterygii</taxon>
        <taxon>Teleostei</taxon>
        <taxon>Osteoglossocephala</taxon>
        <taxon>Osteoglossomorpha</taxon>
        <taxon>Osteoglossiformes</taxon>
        <taxon>Osteoglossidae</taxon>
        <taxon>Scleropages</taxon>
    </lineage>
</organism>
<dbReference type="InterPro" id="IPR056243">
    <property type="entry name" value="TASOR_ab_dom"/>
</dbReference>
<evidence type="ECO:0000259" key="5">
    <source>
        <dbReference type="Pfam" id="PF24630"/>
    </source>
</evidence>
<reference evidence="6" key="2">
    <citation type="submission" date="2025-08" db="UniProtKB">
        <authorList>
            <consortium name="Ensembl"/>
        </authorList>
    </citation>
    <scope>IDENTIFICATION</scope>
</reference>
<feature type="compositionally biased region" description="Low complexity" evidence="2">
    <location>
        <begin position="1263"/>
        <end position="1273"/>
    </location>
</feature>
<feature type="compositionally biased region" description="Basic residues" evidence="2">
    <location>
        <begin position="943"/>
        <end position="956"/>
    </location>
</feature>
<dbReference type="GeneTree" id="ENSGT00530000063735"/>
<accession>A0A8C9T565</accession>
<dbReference type="Pfam" id="PF24630">
    <property type="entry name" value="PIN_TASOR"/>
    <property type="match status" value="1"/>
</dbReference>
<dbReference type="Ensembl" id="ENSSFOT00015082022.1">
    <property type="protein sequence ID" value="ENSSFOP00015044496.1"/>
    <property type="gene ID" value="ENSSFOG00015023872.2"/>
</dbReference>
<feature type="compositionally biased region" description="Basic and acidic residues" evidence="2">
    <location>
        <begin position="1335"/>
        <end position="1353"/>
    </location>
</feature>
<gene>
    <name evidence="6" type="primary">tasor2</name>
</gene>
<sequence>MLLSWHHSARSLTSSLVIRPTVVVLSANFMMNILSPLRCSYMYPDSEQCFTYSSACLVKNPTLQDKYSAFCTQKKKEGYTERELEESFGFLMFDEEIKAKQLCESGIEVDQSALSTLGDPSKGVYISKYSDCLDLNPWYHGKTGFIVLFRLTKGRVKEVTENYTQNFTQPSVGFDCHISEQIDTVSATTSSFLAYERTQYYVYELCSGGEAVTRPRQVCPFAVIRFSYGKTMPSALVLQLKDSGFLVLLHSSTFFTYEAFTNMYHLNFLLKFLIISADTKSRWSKSLLSPEIIKALPGFSYAVTKAEKCPLNQQESISCVVEQHLQSYATLFQPGMHYSPSREISVFPDQYDVPDVIGYLYSAPKWTETSHLQMLSYFKQPGNYTLPVTRVTELLEAGRDESINDQGNDIYYCLSSPENAGVTSSDFCANGGSEGGFRKIPDQADVVEGSATNERGEFWMNEQLQEGMVAEVESIAGVSQSAAPVDLMKCGGLGIASFDHTKKMPESVTFTAIGEATPVQTRDEQEDITGQEGYSTEASVTNVSSTEMPDLRFVQHSFTAQEINSLPHTKPGVNASFKKTSRRGRRKRKRGRTANSYPQENCVEALTQPHLPKRRLYQYGLKTIITDCGKIFVPHGSEIPPGDIKFMAEMGRAVAVESNLAQLPAESSGISLIPARNAHAQDLATGTTDKRPLLTEKPLCPISQVSSLLEELRDLPGLSTTELRTKRSKSHKTANEVENVIVNCENTIANILKSDPKLRNCLSFDAEIEQVSKTEGNPKTRARSRKSIPRKLDLANASALSDGTQEISKNLSNLLLYVFFMLFFVFSFSPLFCLSGLLSFDTSTSYGSDNLSQLQAQGHNSAASGGWGGVINGTSFVAHRSSETGPCQPPDALSMLADLALSNNGDKVLESQVPGSKLAVMGQDCGKSMDDGPSMSGSVLSKMPRHSLRRHKRQISKQKLPARSPSPKGLVVTGENALVISEEHSYSLSPSCLLLGLSGPVLQVPHLDLLDHPGNNSSDCLPTSKKSNSSTSCQDGQGGQDVTKPSAESSMRQFHPKDRRKRLTRVRQVKEVYGSLKVSRVWKEKYEFHLDSKYTNNLLEKAVMRALHGPWDYSIEETFEQIRLILHMWIGLFYSRSTARFFEIDPTGDILRGPSSTDGLHGAAPDPQSRLSVSEVFYTVPSPLPSPEPKALDLREERKKLTDPISTHSDVLDLSYNHSQVLDLTISKNGTEKPPHEVNEREPLKSLCKLGELDTKDPLHANSTTSFESSSPSCKATSADDSSESRSTFIPESKPKSPAPKFGPHLHFSGSSMNLSKNLQSSLVCMGQPTNVSEQDPKVHSSSMYDHREDSSEIPRSSAVDRNSVMSEQMEFEVNSRYLTDAPFHHLHDLNTKFSSSEKLSHQPSLDASGFLTGDKNDFDPFTNSKIILSDNWQLSYQETQSNCSVLSRKTSLQKELSLQTKNDLKKNLEEKSKRYHTTEKIQPSCSKEHSQICEYDSASCGTHPSPQDILNKAHSIKHCPVMAVKPSKNRECRGGDDICETPQCETSKCPVGMEGWVDAEARLTSVDQLSKCDDQQHVEIEEGVSYDDSGNVETAQCSTSCSIDHYDSGPQSNMYNPGNMSDFSNARHCSSLFDQEDINKHIDKEMLDYSKENSGCFSFRKEELPFTSSTEGDRYETQWSSNSKNYRKGLLTRTLVHIKDEKECSTPALATSIITVLDSKGRRVIYENCPTVKHVSSRHVRTIQNTNMVDSPLQNFLQKWEKMHLTKPDITQDTMDLEYLIFSEKMNQILKRNLRNTLISNSPFTKCKINMDFTKKTGSKELTSYFPFVPCKPPWHLDRLSYLNRTNYVHPGVSSITAECSSSYQTVMNDICSSRMFLQHAKKPKMDSKFLPQEMSEQPDLCCQTKQEMLTNLQEQLNIVVRQSFKTKFRFYILVTSEDGFFEQTKVNVLEAEGHVSVDPEQFEVGLQSTAMPLLIILRNEDIAEYICTIPRLLELKKTPSVLFAGIDQPDDVLNLTHQELFNKGGFVVCDSAMLDSLMLDNMKTLIEFLEKLSSSGKWTWFLHYRDCRLFKEKQRTSMDAKKRKQFLDWCQEAGIVETLPYHECDILSGGQPDYLSCLLHLQAQHATARFAVFITDTPDDSFGMYGIFVMKINAFLQIYRNNTGKVCESVLFL</sequence>
<feature type="region of interest" description="Disordered" evidence="2">
    <location>
        <begin position="569"/>
        <end position="596"/>
    </location>
</feature>
<keyword evidence="7" id="KW-1185">Reference proteome</keyword>
<dbReference type="GO" id="GO:0045814">
    <property type="term" value="P:negative regulation of gene expression, epigenetic"/>
    <property type="evidence" value="ECO:0007669"/>
    <property type="project" value="InterPro"/>
</dbReference>
<feature type="region of interest" description="Disordered" evidence="2">
    <location>
        <begin position="1255"/>
        <end position="1313"/>
    </location>
</feature>
<reference evidence="6 7" key="1">
    <citation type="submission" date="2019-04" db="EMBL/GenBank/DDBJ databases">
        <authorList>
            <consortium name="Wellcome Sanger Institute Data Sharing"/>
        </authorList>
    </citation>
    <scope>NUCLEOTIDE SEQUENCE [LARGE SCALE GENOMIC DNA]</scope>
</reference>
<protein>
    <recommendedName>
        <fullName evidence="8">DUF3715 domain-containing protein</fullName>
    </recommendedName>
</protein>
<dbReference type="Pfam" id="PF23314">
    <property type="entry name" value="TASOR_alpha-beta"/>
    <property type="match status" value="1"/>
</dbReference>
<dbReference type="PANTHER" id="PTHR16207">
    <property type="entry name" value="SET DOMAIN-CONTAINING PROTEIN"/>
    <property type="match status" value="1"/>
</dbReference>
<reference evidence="6" key="3">
    <citation type="submission" date="2025-09" db="UniProtKB">
        <authorList>
            <consortium name="Ensembl"/>
        </authorList>
    </citation>
    <scope>IDENTIFICATION</scope>
</reference>
<feature type="region of interest" description="Disordered" evidence="2">
    <location>
        <begin position="1018"/>
        <end position="1059"/>
    </location>
</feature>
<dbReference type="Proteomes" id="UP000694397">
    <property type="component" value="Chromosome 2"/>
</dbReference>
<evidence type="ECO:0000256" key="2">
    <source>
        <dbReference type="SAM" id="MobiDB-lite"/>
    </source>
</evidence>
<proteinExistence type="inferred from homology"/>
<evidence type="ECO:0000259" key="4">
    <source>
        <dbReference type="Pfam" id="PF23314"/>
    </source>
</evidence>
<feature type="compositionally biased region" description="Polar residues" evidence="2">
    <location>
        <begin position="1274"/>
        <end position="1290"/>
    </location>
</feature>
<dbReference type="Pfam" id="PF12509">
    <property type="entry name" value="DUF3715"/>
    <property type="match status" value="1"/>
</dbReference>
<dbReference type="PANTHER" id="PTHR16207:SF10">
    <property type="entry name" value="PROTEIN TASOR 2"/>
    <property type="match status" value="1"/>
</dbReference>
<evidence type="ECO:0008006" key="8">
    <source>
        <dbReference type="Google" id="ProtNLM"/>
    </source>
</evidence>
<dbReference type="InterPro" id="IPR046432">
    <property type="entry name" value="TASOR"/>
</dbReference>
<evidence type="ECO:0000256" key="1">
    <source>
        <dbReference type="ARBA" id="ARBA00008058"/>
    </source>
</evidence>
<feature type="compositionally biased region" description="Basic residues" evidence="2">
    <location>
        <begin position="579"/>
        <end position="592"/>
    </location>
</feature>
<evidence type="ECO:0000313" key="6">
    <source>
        <dbReference type="Ensembl" id="ENSSFOP00015044496.1"/>
    </source>
</evidence>
<feature type="domain" description="TASOR alpha/beta" evidence="4">
    <location>
        <begin position="1927"/>
        <end position="2023"/>
    </location>
</feature>
<dbReference type="InterPro" id="IPR022188">
    <property type="entry name" value="TASOR_DUF3715"/>
</dbReference>
<feature type="region of interest" description="Disordered" evidence="2">
    <location>
        <begin position="1329"/>
        <end position="1360"/>
    </location>
</feature>
<evidence type="ECO:0000259" key="3">
    <source>
        <dbReference type="Pfam" id="PF12509"/>
    </source>
</evidence>
<feature type="compositionally biased region" description="Polar residues" evidence="2">
    <location>
        <begin position="1018"/>
        <end position="1035"/>
    </location>
</feature>
<feature type="domain" description="TASOR pseudo-PARP" evidence="3">
    <location>
        <begin position="74"/>
        <end position="220"/>
    </location>
</feature>
<dbReference type="GO" id="GO:0005654">
    <property type="term" value="C:nucleoplasm"/>
    <property type="evidence" value="ECO:0007669"/>
    <property type="project" value="TreeGrafter"/>
</dbReference>
<evidence type="ECO:0000313" key="7">
    <source>
        <dbReference type="Proteomes" id="UP000694397"/>
    </source>
</evidence>
<feature type="region of interest" description="Disordered" evidence="2">
    <location>
        <begin position="929"/>
        <end position="970"/>
    </location>
</feature>